<feature type="transmembrane region" description="Helical" evidence="6">
    <location>
        <begin position="6"/>
        <end position="29"/>
    </location>
</feature>
<dbReference type="PANTHER" id="PTHR30086:SF20">
    <property type="entry name" value="ARGININE EXPORTER PROTEIN ARGO-RELATED"/>
    <property type="match status" value="1"/>
</dbReference>
<dbReference type="PANTHER" id="PTHR30086">
    <property type="entry name" value="ARGININE EXPORTER PROTEIN ARGO"/>
    <property type="match status" value="1"/>
</dbReference>
<feature type="transmembrane region" description="Helical" evidence="6">
    <location>
        <begin position="177"/>
        <end position="197"/>
    </location>
</feature>
<feature type="transmembrane region" description="Helical" evidence="6">
    <location>
        <begin position="41"/>
        <end position="61"/>
    </location>
</feature>
<comment type="caution">
    <text evidence="7">The sequence shown here is derived from an EMBL/GenBank/DDBJ whole genome shotgun (WGS) entry which is preliminary data.</text>
</comment>
<evidence type="ECO:0000256" key="2">
    <source>
        <dbReference type="ARBA" id="ARBA00022475"/>
    </source>
</evidence>
<keyword evidence="4 6" id="KW-1133">Transmembrane helix</keyword>
<feature type="transmembrane region" description="Helical" evidence="6">
    <location>
        <begin position="143"/>
        <end position="165"/>
    </location>
</feature>
<dbReference type="AlphaFoldDB" id="A0A918ATH0"/>
<keyword evidence="3 6" id="KW-0812">Transmembrane</keyword>
<proteinExistence type="predicted"/>
<dbReference type="Proteomes" id="UP000639606">
    <property type="component" value="Unassembled WGS sequence"/>
</dbReference>
<evidence type="ECO:0000256" key="4">
    <source>
        <dbReference type="ARBA" id="ARBA00022989"/>
    </source>
</evidence>
<keyword evidence="5 6" id="KW-0472">Membrane</keyword>
<feature type="transmembrane region" description="Helical" evidence="6">
    <location>
        <begin position="67"/>
        <end position="88"/>
    </location>
</feature>
<protein>
    <recommendedName>
        <fullName evidence="9">Threonine/homoserine/homoserine lactone efflux protein</fullName>
    </recommendedName>
</protein>
<accession>A0A918ATH0</accession>
<dbReference type="Pfam" id="PF01810">
    <property type="entry name" value="LysE"/>
    <property type="match status" value="1"/>
</dbReference>
<evidence type="ECO:0000313" key="8">
    <source>
        <dbReference type="Proteomes" id="UP000639606"/>
    </source>
</evidence>
<dbReference type="GO" id="GO:0015171">
    <property type="term" value="F:amino acid transmembrane transporter activity"/>
    <property type="evidence" value="ECO:0007669"/>
    <property type="project" value="TreeGrafter"/>
</dbReference>
<evidence type="ECO:0000256" key="1">
    <source>
        <dbReference type="ARBA" id="ARBA00004651"/>
    </source>
</evidence>
<dbReference type="RefSeq" id="WP_189227175.1">
    <property type="nucleotide sequence ID" value="NZ_BMRG01000022.1"/>
</dbReference>
<sequence>MADGLVLGVVIGFSAGISPGPLLTLVVLASAKGGFTAGWRVAVAPLLTDVVIVVLAITALGALPEGVLGAIGLVGACLVGLIGVRTVLSSRTAEPVAAGEREVSGVFRQAAVVNLLSPHPWLFWATVGAPIVLTSWREEPSRAIAFVLGFYLLLVGSKAALAGLVGGGRRLLAPRAYRLTVLCCGLAMAVFAVVLAAESLPAARDLFR</sequence>
<feature type="transmembrane region" description="Helical" evidence="6">
    <location>
        <begin position="109"/>
        <end position="131"/>
    </location>
</feature>
<evidence type="ECO:0000313" key="7">
    <source>
        <dbReference type="EMBL" id="GGP82008.1"/>
    </source>
</evidence>
<dbReference type="InterPro" id="IPR001123">
    <property type="entry name" value="LeuE-type"/>
</dbReference>
<gene>
    <name evidence="7" type="ORF">GCM10010185_65080</name>
</gene>
<organism evidence="7 8">
    <name type="scientific">Saccharothrix coeruleofusca</name>
    <dbReference type="NCBI Taxonomy" id="33919"/>
    <lineage>
        <taxon>Bacteria</taxon>
        <taxon>Bacillati</taxon>
        <taxon>Actinomycetota</taxon>
        <taxon>Actinomycetes</taxon>
        <taxon>Pseudonocardiales</taxon>
        <taxon>Pseudonocardiaceae</taxon>
        <taxon>Saccharothrix</taxon>
    </lineage>
</organism>
<comment type="subcellular location">
    <subcellularLocation>
        <location evidence="1">Cell membrane</location>
        <topology evidence="1">Multi-pass membrane protein</topology>
    </subcellularLocation>
</comment>
<keyword evidence="8" id="KW-1185">Reference proteome</keyword>
<dbReference type="GO" id="GO:0005886">
    <property type="term" value="C:plasma membrane"/>
    <property type="evidence" value="ECO:0007669"/>
    <property type="project" value="UniProtKB-SubCell"/>
</dbReference>
<name>A0A918ATH0_9PSEU</name>
<evidence type="ECO:0000256" key="6">
    <source>
        <dbReference type="SAM" id="Phobius"/>
    </source>
</evidence>
<evidence type="ECO:0000256" key="3">
    <source>
        <dbReference type="ARBA" id="ARBA00022692"/>
    </source>
</evidence>
<reference evidence="7" key="2">
    <citation type="submission" date="2020-09" db="EMBL/GenBank/DDBJ databases">
        <authorList>
            <person name="Sun Q."/>
            <person name="Ohkuma M."/>
        </authorList>
    </citation>
    <scope>NUCLEOTIDE SEQUENCE</scope>
    <source>
        <strain evidence="7">JCM 3313</strain>
    </source>
</reference>
<keyword evidence="2" id="KW-1003">Cell membrane</keyword>
<reference evidence="7" key="1">
    <citation type="journal article" date="2014" name="Int. J. Syst. Evol. Microbiol.">
        <title>Complete genome sequence of Corynebacterium casei LMG S-19264T (=DSM 44701T), isolated from a smear-ripened cheese.</title>
        <authorList>
            <consortium name="US DOE Joint Genome Institute (JGI-PGF)"/>
            <person name="Walter F."/>
            <person name="Albersmeier A."/>
            <person name="Kalinowski J."/>
            <person name="Ruckert C."/>
        </authorList>
    </citation>
    <scope>NUCLEOTIDE SEQUENCE</scope>
    <source>
        <strain evidence="7">JCM 3313</strain>
    </source>
</reference>
<evidence type="ECO:0008006" key="9">
    <source>
        <dbReference type="Google" id="ProtNLM"/>
    </source>
</evidence>
<evidence type="ECO:0000256" key="5">
    <source>
        <dbReference type="ARBA" id="ARBA00023136"/>
    </source>
</evidence>
<dbReference type="EMBL" id="BMRG01000022">
    <property type="protein sequence ID" value="GGP82008.1"/>
    <property type="molecule type" value="Genomic_DNA"/>
</dbReference>